<evidence type="ECO:0000259" key="3">
    <source>
        <dbReference type="PROSITE" id="PS51724"/>
    </source>
</evidence>
<dbReference type="OrthoDB" id="6189127at2"/>
<evidence type="ECO:0000313" key="5">
    <source>
        <dbReference type="Proteomes" id="UP000245728"/>
    </source>
</evidence>
<dbReference type="Pfam" id="PF13401">
    <property type="entry name" value="AAA_22"/>
    <property type="match status" value="1"/>
</dbReference>
<feature type="domain" description="SPOR" evidence="3">
    <location>
        <begin position="351"/>
        <end position="429"/>
    </location>
</feature>
<keyword evidence="2" id="KW-0472">Membrane</keyword>
<reference evidence="4 5" key="1">
    <citation type="submission" date="2018-05" db="EMBL/GenBank/DDBJ databases">
        <title>Salinimonas sp. HMF8227 Genome sequencing and assembly.</title>
        <authorList>
            <person name="Kang H."/>
            <person name="Kang J."/>
            <person name="Cha I."/>
            <person name="Kim H."/>
            <person name="Joh K."/>
        </authorList>
    </citation>
    <scope>NUCLEOTIDE SEQUENCE [LARGE SCALE GENOMIC DNA]</scope>
    <source>
        <strain evidence="4 5">HMF8227</strain>
    </source>
</reference>
<keyword evidence="5" id="KW-1185">Reference proteome</keyword>
<dbReference type="PROSITE" id="PS51724">
    <property type="entry name" value="SPOR"/>
    <property type="match status" value="1"/>
</dbReference>
<feature type="region of interest" description="Disordered" evidence="1">
    <location>
        <begin position="245"/>
        <end position="284"/>
    </location>
</feature>
<proteinExistence type="predicted"/>
<dbReference type="EMBL" id="CP029347">
    <property type="protein sequence ID" value="AWL13198.1"/>
    <property type="molecule type" value="Genomic_DNA"/>
</dbReference>
<keyword evidence="2" id="KW-0812">Transmembrane</keyword>
<keyword evidence="2" id="KW-1133">Transmembrane helix</keyword>
<organism evidence="4 5">
    <name type="scientific">Saliniradius amylolyticus</name>
    <dbReference type="NCBI Taxonomy" id="2183582"/>
    <lineage>
        <taxon>Bacteria</taxon>
        <taxon>Pseudomonadati</taxon>
        <taxon>Pseudomonadota</taxon>
        <taxon>Gammaproteobacteria</taxon>
        <taxon>Alteromonadales</taxon>
        <taxon>Alteromonadaceae</taxon>
        <taxon>Saliniradius</taxon>
    </lineage>
</organism>
<evidence type="ECO:0000256" key="2">
    <source>
        <dbReference type="SAM" id="Phobius"/>
    </source>
</evidence>
<dbReference type="GO" id="GO:0042834">
    <property type="term" value="F:peptidoglycan binding"/>
    <property type="evidence" value="ECO:0007669"/>
    <property type="project" value="InterPro"/>
</dbReference>
<dbReference type="InterPro" id="IPR049945">
    <property type="entry name" value="AAA_22"/>
</dbReference>
<protein>
    <submittedName>
        <fullName evidence="4">Cell division protein</fullName>
    </submittedName>
</protein>
<dbReference type="InterPro" id="IPR007730">
    <property type="entry name" value="SPOR-like_dom"/>
</dbReference>
<dbReference type="RefSeq" id="WP_109340711.1">
    <property type="nucleotide sequence ID" value="NZ_CP029347.1"/>
</dbReference>
<keyword evidence="4" id="KW-0131">Cell cycle</keyword>
<evidence type="ECO:0000256" key="1">
    <source>
        <dbReference type="SAM" id="MobiDB-lite"/>
    </source>
</evidence>
<feature type="transmembrane region" description="Helical" evidence="2">
    <location>
        <begin position="209"/>
        <end position="230"/>
    </location>
</feature>
<dbReference type="Gene3D" id="3.30.70.1070">
    <property type="entry name" value="Sporulation related repeat"/>
    <property type="match status" value="1"/>
</dbReference>
<dbReference type="InterPro" id="IPR036680">
    <property type="entry name" value="SPOR-like_sf"/>
</dbReference>
<dbReference type="GO" id="GO:0051301">
    <property type="term" value="P:cell division"/>
    <property type="evidence" value="ECO:0007669"/>
    <property type="project" value="UniProtKB-KW"/>
</dbReference>
<sequence length="447" mass="49910">MRKAFGDLHKRLIHLTNYVSGMVIIGGNQAAAQSRFMRDFISEQSDAVNLAYLHGKTQTTEAQYRQQLLTQLLGRAEDDHSSLTHQLGSLLGQQQQVLIAISGADHLSNKLVKELWHLARNAESIEDGHLAIILAGEQEWADAVRHHLDGSHLPVFVPYDFSEGSEAEAPEPSQLDRLIADKRRAFSERLRQRQDQTQNTKSTKSNKPILMMVAALVFMGCFGGLLLWLYPELLTNVGEVPEESRVRVQSDAEPSLPADTIEKEPEQAGSDEPPLVAEPESDKVVTDWQTAVKEITPVEDVEQPQQEESTEPEPPADRQQNEPSPADTSSQTQPAVAELPQYAWNEAQILTLPKSHYVLQLSAASQSEVLSDFRQRHDLSDALRYRTNRYGGHWHVLVSSDSYASLDEARQALAALPQPLQQEGAFAKRVAQVHKEIQQGYAEQTDE</sequence>
<evidence type="ECO:0000313" key="4">
    <source>
        <dbReference type="EMBL" id="AWL13198.1"/>
    </source>
</evidence>
<feature type="region of interest" description="Disordered" evidence="1">
    <location>
        <begin position="296"/>
        <end position="334"/>
    </location>
</feature>
<dbReference type="KEGG" id="salh:HMF8227_02747"/>
<dbReference type="GO" id="GO:0016887">
    <property type="term" value="F:ATP hydrolysis activity"/>
    <property type="evidence" value="ECO:0007669"/>
    <property type="project" value="InterPro"/>
</dbReference>
<keyword evidence="4" id="KW-0132">Cell division</keyword>
<gene>
    <name evidence="4" type="ORF">HMF8227_02747</name>
</gene>
<accession>A0A2S2E6C4</accession>
<feature type="compositionally biased region" description="Polar residues" evidence="1">
    <location>
        <begin position="321"/>
        <end position="334"/>
    </location>
</feature>
<dbReference type="Proteomes" id="UP000245728">
    <property type="component" value="Chromosome"/>
</dbReference>
<name>A0A2S2E6C4_9ALTE</name>
<dbReference type="AlphaFoldDB" id="A0A2S2E6C4"/>